<accession>A0ABW3VHQ3</accession>
<protein>
    <submittedName>
        <fullName evidence="2">MerR family DNA-binding transcriptional regulator</fullName>
    </submittedName>
</protein>
<comment type="caution">
    <text evidence="2">The sequence shown here is derived from an EMBL/GenBank/DDBJ whole genome shotgun (WGS) entry which is preliminary data.</text>
</comment>
<evidence type="ECO:0000313" key="2">
    <source>
        <dbReference type="EMBL" id="MFD1234822.1"/>
    </source>
</evidence>
<dbReference type="GO" id="GO:0003677">
    <property type="term" value="F:DNA binding"/>
    <property type="evidence" value="ECO:0007669"/>
    <property type="project" value="UniProtKB-KW"/>
</dbReference>
<keyword evidence="3" id="KW-1185">Reference proteome</keyword>
<dbReference type="Proteomes" id="UP001597182">
    <property type="component" value="Unassembled WGS sequence"/>
</dbReference>
<dbReference type="SUPFAM" id="SSF46955">
    <property type="entry name" value="Putative DNA-binding domain"/>
    <property type="match status" value="1"/>
</dbReference>
<proteinExistence type="predicted"/>
<organism evidence="2 3">
    <name type="scientific">Pseudonocardia benzenivorans</name>
    <dbReference type="NCBI Taxonomy" id="228005"/>
    <lineage>
        <taxon>Bacteria</taxon>
        <taxon>Bacillati</taxon>
        <taxon>Actinomycetota</taxon>
        <taxon>Actinomycetes</taxon>
        <taxon>Pseudonocardiales</taxon>
        <taxon>Pseudonocardiaceae</taxon>
        <taxon>Pseudonocardia</taxon>
    </lineage>
</organism>
<dbReference type="Gene3D" id="1.10.1660.10">
    <property type="match status" value="1"/>
</dbReference>
<name>A0ABW3VHQ3_9PSEU</name>
<evidence type="ECO:0000313" key="3">
    <source>
        <dbReference type="Proteomes" id="UP001597182"/>
    </source>
</evidence>
<reference evidence="3" key="1">
    <citation type="journal article" date="2019" name="Int. J. Syst. Evol. Microbiol.">
        <title>The Global Catalogue of Microorganisms (GCM) 10K type strain sequencing project: providing services to taxonomists for standard genome sequencing and annotation.</title>
        <authorList>
            <consortium name="The Broad Institute Genomics Platform"/>
            <consortium name="The Broad Institute Genome Sequencing Center for Infectious Disease"/>
            <person name="Wu L."/>
            <person name="Ma J."/>
        </authorList>
    </citation>
    <scope>NUCLEOTIDE SEQUENCE [LARGE SCALE GENOMIC DNA]</scope>
    <source>
        <strain evidence="3">CCUG 49018</strain>
    </source>
</reference>
<keyword evidence="2" id="KW-0238">DNA-binding</keyword>
<dbReference type="Pfam" id="PF13411">
    <property type="entry name" value="MerR_1"/>
    <property type="match status" value="1"/>
</dbReference>
<dbReference type="EMBL" id="JBHTMB010000141">
    <property type="protein sequence ID" value="MFD1234822.1"/>
    <property type="molecule type" value="Genomic_DNA"/>
</dbReference>
<dbReference type="InterPro" id="IPR009061">
    <property type="entry name" value="DNA-bd_dom_put_sf"/>
</dbReference>
<evidence type="ECO:0000259" key="1">
    <source>
        <dbReference type="Pfam" id="PF13411"/>
    </source>
</evidence>
<dbReference type="RefSeq" id="WP_346091628.1">
    <property type="nucleotide sequence ID" value="NZ_BAABKS010000029.1"/>
</dbReference>
<gene>
    <name evidence="2" type="ORF">ACFQ34_16135</name>
</gene>
<feature type="domain" description="HTH merR-type" evidence="1">
    <location>
        <begin position="7"/>
        <end position="47"/>
    </location>
</feature>
<dbReference type="InterPro" id="IPR000551">
    <property type="entry name" value="MerR-type_HTH_dom"/>
</dbReference>
<sequence length="54" mass="5729">MDEDLLTIGAFSRATLLSPKALRGYHESGLLVPAVVDARTGYRGYTPGPAVRPA</sequence>